<gene>
    <name evidence="1" type="ORF">MRB53_003297</name>
</gene>
<accession>A0ACC2MX80</accession>
<sequence length="804" mass="89353">MESCSSGEDLITTKIRKPYTITKQRERWTEEEHNRFLEALKLYGRAWQRIAEHIGTKTAVQIRSHAQKFFSKWGPPNDLFTSEPLGAVSPIITGLFGHFSGFFGKLKLEKEALTKGVPLGQAHDIDIPPPRPKRKPSNPYPRKTAVTAPISSSVGSKDGKPVAIINSLNPSKQVLDLENDPPAEEPPITATFGRSKQSSDKRSFSEVVNPLQEDPRPYISSPSKHSLSESVALTDQCALREFMPSTEKHEQTSMDDSSVTVEFKRNQKLNKADDGYNDHDIGGREGLNLRNYSQASNDKIVPREASEDTKHQENPQELPSNQNYPRHIPVHVVDEKTEKPFSRMTDHITIGRQSGSQTNPNHLKIHPSVSATGEHQMNTERSSIHHPFLIFHPPFTQFHHDQDAYRSYTNISAISSLIISTLLQNPAANAAASLAAGSWQFADYSFPDNHVGGFPVKNIDTHPSLAAIAATTVAAATAWWALQGLLPFCPPPHSGFIFAPAPTTTIPMTETIQVPEDTKQRVDCSPQTPAQEDQQVMDQEFSAALKLRHSFKKASSLFTSDSEESGDAKSCGLEQKVTGDVQPQSSIEFHGSKNGKTRKQLDRSSCGSNTPSGSEVEEDLVLEKHIEGKEEHKEAELSHITGEPINRRFRSIGIGNLNDYWKEVSEEGRLAFQALFLRDVLPQSFSPPHDLRNKAHPQNDAEEGKQNSSKNDDRDVLELELSSKTWAMNLDHPVCSEKDESSNNTDRLSMNGLVGHGKLKARRTGFKPYKRCSVEAKESRVLNTGSQSEERDAKRMRLQGEAAV</sequence>
<comment type="caution">
    <text evidence="1">The sequence shown here is derived from an EMBL/GenBank/DDBJ whole genome shotgun (WGS) entry which is preliminary data.</text>
</comment>
<protein>
    <submittedName>
        <fullName evidence="1">Uncharacterized protein</fullName>
    </submittedName>
</protein>
<reference evidence="1 2" key="1">
    <citation type="journal article" date="2022" name="Hortic Res">
        <title>A haplotype resolved chromosomal level avocado genome allows analysis of novel avocado genes.</title>
        <authorList>
            <person name="Nath O."/>
            <person name="Fletcher S.J."/>
            <person name="Hayward A."/>
            <person name="Shaw L.M."/>
            <person name="Masouleh A.K."/>
            <person name="Furtado A."/>
            <person name="Henry R.J."/>
            <person name="Mitter N."/>
        </authorList>
    </citation>
    <scope>NUCLEOTIDE SEQUENCE [LARGE SCALE GENOMIC DNA]</scope>
    <source>
        <strain evidence="2">cv. Hass</strain>
    </source>
</reference>
<name>A0ACC2MX80_PERAE</name>
<keyword evidence="2" id="KW-1185">Reference proteome</keyword>
<organism evidence="1 2">
    <name type="scientific">Persea americana</name>
    <name type="common">Avocado</name>
    <dbReference type="NCBI Taxonomy" id="3435"/>
    <lineage>
        <taxon>Eukaryota</taxon>
        <taxon>Viridiplantae</taxon>
        <taxon>Streptophyta</taxon>
        <taxon>Embryophyta</taxon>
        <taxon>Tracheophyta</taxon>
        <taxon>Spermatophyta</taxon>
        <taxon>Magnoliopsida</taxon>
        <taxon>Magnoliidae</taxon>
        <taxon>Laurales</taxon>
        <taxon>Lauraceae</taxon>
        <taxon>Persea</taxon>
    </lineage>
</organism>
<evidence type="ECO:0000313" key="2">
    <source>
        <dbReference type="Proteomes" id="UP001234297"/>
    </source>
</evidence>
<dbReference type="EMBL" id="CM056809">
    <property type="protein sequence ID" value="KAJ8650274.1"/>
    <property type="molecule type" value="Genomic_DNA"/>
</dbReference>
<evidence type="ECO:0000313" key="1">
    <source>
        <dbReference type="EMBL" id="KAJ8650274.1"/>
    </source>
</evidence>
<dbReference type="Proteomes" id="UP001234297">
    <property type="component" value="Chromosome 1"/>
</dbReference>
<proteinExistence type="predicted"/>